<dbReference type="InterPro" id="IPR011006">
    <property type="entry name" value="CheY-like_superfamily"/>
</dbReference>
<dbReference type="PROSITE" id="PS50043">
    <property type="entry name" value="HTH_LUXR_2"/>
    <property type="match status" value="1"/>
</dbReference>
<dbReference type="AlphaFoldDB" id="A1K5L5"/>
<dbReference type="GO" id="GO:0000160">
    <property type="term" value="P:phosphorelay signal transduction system"/>
    <property type="evidence" value="ECO:0007669"/>
    <property type="project" value="InterPro"/>
</dbReference>
<dbReference type="InterPro" id="IPR001789">
    <property type="entry name" value="Sig_transdc_resp-reg_receiver"/>
</dbReference>
<evidence type="ECO:0000256" key="2">
    <source>
        <dbReference type="ARBA" id="ARBA00023125"/>
    </source>
</evidence>
<dbReference type="HOGENOM" id="CLU_000445_90_1_4"/>
<dbReference type="Pfam" id="PF00196">
    <property type="entry name" value="GerE"/>
    <property type="match status" value="1"/>
</dbReference>
<dbReference type="SUPFAM" id="SSF52172">
    <property type="entry name" value="CheY-like"/>
    <property type="match status" value="1"/>
</dbReference>
<gene>
    <name evidence="6" type="ordered locus">azo1503</name>
</gene>
<organism evidence="6 7">
    <name type="scientific">Azoarcus sp. (strain BH72)</name>
    <dbReference type="NCBI Taxonomy" id="418699"/>
    <lineage>
        <taxon>Bacteria</taxon>
        <taxon>Pseudomonadati</taxon>
        <taxon>Pseudomonadota</taxon>
        <taxon>Betaproteobacteria</taxon>
        <taxon>Rhodocyclales</taxon>
        <taxon>Zoogloeaceae</taxon>
        <taxon>Azoarcus</taxon>
    </lineage>
</organism>
<dbReference type="Proteomes" id="UP000002588">
    <property type="component" value="Chromosome"/>
</dbReference>
<dbReference type="Pfam" id="PF00072">
    <property type="entry name" value="Response_reg"/>
    <property type="match status" value="1"/>
</dbReference>
<evidence type="ECO:0000313" key="7">
    <source>
        <dbReference type="Proteomes" id="UP000002588"/>
    </source>
</evidence>
<dbReference type="PANTHER" id="PTHR43214:SF43">
    <property type="entry name" value="TWO-COMPONENT RESPONSE REGULATOR"/>
    <property type="match status" value="1"/>
</dbReference>
<dbReference type="EMBL" id="AM406670">
    <property type="protein sequence ID" value="CAL94120.1"/>
    <property type="molecule type" value="Genomic_DNA"/>
</dbReference>
<dbReference type="GO" id="GO:0003677">
    <property type="term" value="F:DNA binding"/>
    <property type="evidence" value="ECO:0007669"/>
    <property type="project" value="UniProtKB-KW"/>
</dbReference>
<dbReference type="SUPFAM" id="SSF46894">
    <property type="entry name" value="C-terminal effector domain of the bipartite response regulators"/>
    <property type="match status" value="1"/>
</dbReference>
<feature type="modified residue" description="4-aspartylphosphate" evidence="3">
    <location>
        <position position="54"/>
    </location>
</feature>
<feature type="domain" description="Response regulatory" evidence="5">
    <location>
        <begin position="3"/>
        <end position="119"/>
    </location>
</feature>
<keyword evidence="1 3" id="KW-0597">Phosphoprotein</keyword>
<evidence type="ECO:0000259" key="4">
    <source>
        <dbReference type="PROSITE" id="PS50043"/>
    </source>
</evidence>
<evidence type="ECO:0000313" key="6">
    <source>
        <dbReference type="EMBL" id="CAL94120.1"/>
    </source>
</evidence>
<reference evidence="6 7" key="1">
    <citation type="journal article" date="2006" name="Nat. Biotechnol.">
        <title>Complete genome of the mutualistic, N2-fixing grass endophyte Azoarcus sp. strain BH72.</title>
        <authorList>
            <person name="Krause A."/>
            <person name="Ramakumar A."/>
            <person name="Bartels D."/>
            <person name="Battistoni F."/>
            <person name="Bekel T."/>
            <person name="Boch J."/>
            <person name="Boehm M."/>
            <person name="Friedrich F."/>
            <person name="Hurek T."/>
            <person name="Krause L."/>
            <person name="Linke B."/>
            <person name="McHardy A.C."/>
            <person name="Sarkar A."/>
            <person name="Schneiker S."/>
            <person name="Syed A.A."/>
            <person name="Thauer R."/>
            <person name="Vorhoelter F.-J."/>
            <person name="Weidner S."/>
            <person name="Puehler A."/>
            <person name="Reinhold-Hurek B."/>
            <person name="Kaiser O."/>
            <person name="Goesmann A."/>
        </authorList>
    </citation>
    <scope>NUCLEOTIDE SEQUENCE [LARGE SCALE GENOMIC DNA]</scope>
    <source>
        <strain evidence="6 7">BH72</strain>
    </source>
</reference>
<evidence type="ECO:0000259" key="5">
    <source>
        <dbReference type="PROSITE" id="PS50110"/>
    </source>
</evidence>
<dbReference type="GO" id="GO:0006355">
    <property type="term" value="P:regulation of DNA-templated transcription"/>
    <property type="evidence" value="ECO:0007669"/>
    <property type="project" value="InterPro"/>
</dbReference>
<dbReference type="PRINTS" id="PR00038">
    <property type="entry name" value="HTHLUXR"/>
</dbReference>
<dbReference type="PROSITE" id="PS50110">
    <property type="entry name" value="RESPONSE_REGULATORY"/>
    <property type="match status" value="1"/>
</dbReference>
<dbReference type="InterPro" id="IPR000792">
    <property type="entry name" value="Tscrpt_reg_LuxR_C"/>
</dbReference>
<proteinExistence type="predicted"/>
<sequence length="211" mass="23059">MIRLLLVDDHAVVRQGYRRLLEQQGNLVVAGEAATGADGLQLWRELQPDLAVLDLALPDIGGLELLARIRQRDPQARLLAFSMHRDVLWAVQAVRAGALGYVTKSSPPEVLQQAVREVAGGRRFFSPDIATELRAALREAEPPTAADCLSPRELEVLRLLLAGTPVAEIATALCLSPKTVHNTHYQIKARLGAGNDFELVRIARRLGLGED</sequence>
<dbReference type="KEGG" id="azo:azo1503"/>
<dbReference type="OrthoDB" id="3623000at2"/>
<keyword evidence="7" id="KW-1185">Reference proteome</keyword>
<dbReference type="PANTHER" id="PTHR43214">
    <property type="entry name" value="TWO-COMPONENT RESPONSE REGULATOR"/>
    <property type="match status" value="1"/>
</dbReference>
<feature type="domain" description="HTH luxR-type" evidence="4">
    <location>
        <begin position="142"/>
        <end position="207"/>
    </location>
</feature>
<dbReference type="InterPro" id="IPR039420">
    <property type="entry name" value="WalR-like"/>
</dbReference>
<dbReference type="SMART" id="SM00421">
    <property type="entry name" value="HTH_LUXR"/>
    <property type="match status" value="1"/>
</dbReference>
<name>A1K5L5_AZOSB</name>
<dbReference type="RefSeq" id="WP_011765236.1">
    <property type="nucleotide sequence ID" value="NC_008702.1"/>
</dbReference>
<dbReference type="Gene3D" id="3.40.50.2300">
    <property type="match status" value="1"/>
</dbReference>
<evidence type="ECO:0000256" key="3">
    <source>
        <dbReference type="PROSITE-ProRule" id="PRU00169"/>
    </source>
</evidence>
<dbReference type="KEGG" id="aoa:dqs_1626"/>
<dbReference type="eggNOG" id="COG2197">
    <property type="taxonomic scope" value="Bacteria"/>
</dbReference>
<protein>
    <submittedName>
        <fullName evidence="6">Two-component response regulator</fullName>
    </submittedName>
</protein>
<evidence type="ECO:0000256" key="1">
    <source>
        <dbReference type="ARBA" id="ARBA00022553"/>
    </source>
</evidence>
<dbReference type="STRING" id="62928.azo1503"/>
<accession>A1K5L5</accession>
<dbReference type="InterPro" id="IPR016032">
    <property type="entry name" value="Sig_transdc_resp-reg_C-effctor"/>
</dbReference>
<dbReference type="InterPro" id="IPR058245">
    <property type="entry name" value="NreC/VraR/RcsB-like_REC"/>
</dbReference>
<dbReference type="SMART" id="SM00448">
    <property type="entry name" value="REC"/>
    <property type="match status" value="1"/>
</dbReference>
<keyword evidence="2" id="KW-0238">DNA-binding</keyword>
<dbReference type="CDD" id="cd17535">
    <property type="entry name" value="REC_NarL-like"/>
    <property type="match status" value="1"/>
</dbReference>